<dbReference type="Pfam" id="PF00249">
    <property type="entry name" value="Myb_DNA-binding"/>
    <property type="match status" value="1"/>
</dbReference>
<evidence type="ECO:0000256" key="7">
    <source>
        <dbReference type="SAM" id="MobiDB-lite"/>
    </source>
</evidence>
<dbReference type="InterPro" id="IPR044676">
    <property type="entry name" value="EOBI/EOBII-like_plant"/>
</dbReference>
<dbReference type="GO" id="GO:0005634">
    <property type="term" value="C:nucleus"/>
    <property type="evidence" value="ECO:0007669"/>
    <property type="project" value="UniProtKB-SubCell"/>
</dbReference>
<accession>A0AAN9IGA5</accession>
<dbReference type="InterPro" id="IPR009057">
    <property type="entry name" value="Homeodomain-like_sf"/>
</dbReference>
<dbReference type="InterPro" id="IPR001005">
    <property type="entry name" value="SANT/Myb"/>
</dbReference>
<keyword evidence="5" id="KW-0804">Transcription</keyword>
<keyword evidence="2" id="KW-0677">Repeat</keyword>
<keyword evidence="11" id="KW-1185">Reference proteome</keyword>
<reference evidence="10 11" key="1">
    <citation type="submission" date="2024-01" db="EMBL/GenBank/DDBJ databases">
        <title>The genomes of 5 underutilized Papilionoideae crops provide insights into root nodulation and disease resistance.</title>
        <authorList>
            <person name="Yuan L."/>
        </authorList>
    </citation>
    <scope>NUCLEOTIDE SEQUENCE [LARGE SCALE GENOMIC DNA]</scope>
    <source>
        <strain evidence="10">LY-2023</strain>
        <tissue evidence="10">Leaf</tissue>
    </source>
</reference>
<dbReference type="SUPFAM" id="SSF46689">
    <property type="entry name" value="Homeodomain-like"/>
    <property type="match status" value="1"/>
</dbReference>
<dbReference type="PANTHER" id="PTHR45675:SF73">
    <property type="entry name" value="MYB TRANSCRIPTION FACTOR"/>
    <property type="match status" value="1"/>
</dbReference>
<evidence type="ECO:0000256" key="6">
    <source>
        <dbReference type="ARBA" id="ARBA00023242"/>
    </source>
</evidence>
<dbReference type="Gene3D" id="1.10.10.60">
    <property type="entry name" value="Homeodomain-like"/>
    <property type="match status" value="1"/>
</dbReference>
<feature type="domain" description="HTH myb-type" evidence="9">
    <location>
        <begin position="24"/>
        <end position="57"/>
    </location>
</feature>
<dbReference type="InterPro" id="IPR017930">
    <property type="entry name" value="Myb_dom"/>
</dbReference>
<evidence type="ECO:0000313" key="10">
    <source>
        <dbReference type="EMBL" id="KAK7278152.1"/>
    </source>
</evidence>
<dbReference type="Proteomes" id="UP001359559">
    <property type="component" value="Unassembled WGS sequence"/>
</dbReference>
<dbReference type="PROSITE" id="PS50090">
    <property type="entry name" value="MYB_LIKE"/>
    <property type="match status" value="1"/>
</dbReference>
<evidence type="ECO:0000256" key="5">
    <source>
        <dbReference type="ARBA" id="ARBA00023163"/>
    </source>
</evidence>
<dbReference type="EMBL" id="JAYKXN010000006">
    <property type="protein sequence ID" value="KAK7278152.1"/>
    <property type="molecule type" value="Genomic_DNA"/>
</dbReference>
<keyword evidence="3" id="KW-0805">Transcription regulation</keyword>
<dbReference type="GO" id="GO:0043565">
    <property type="term" value="F:sequence-specific DNA binding"/>
    <property type="evidence" value="ECO:0007669"/>
    <property type="project" value="InterPro"/>
</dbReference>
<evidence type="ECO:0000259" key="8">
    <source>
        <dbReference type="PROSITE" id="PS50090"/>
    </source>
</evidence>
<evidence type="ECO:0000256" key="1">
    <source>
        <dbReference type="ARBA" id="ARBA00004123"/>
    </source>
</evidence>
<name>A0AAN9IGA5_CLITE</name>
<dbReference type="CDD" id="cd00167">
    <property type="entry name" value="SANT"/>
    <property type="match status" value="1"/>
</dbReference>
<evidence type="ECO:0000313" key="11">
    <source>
        <dbReference type="Proteomes" id="UP001359559"/>
    </source>
</evidence>
<gene>
    <name evidence="10" type="ORF">RJT34_23177</name>
</gene>
<dbReference type="PROSITE" id="PS51294">
    <property type="entry name" value="HTH_MYB"/>
    <property type="match status" value="1"/>
</dbReference>
<dbReference type="GO" id="GO:0003700">
    <property type="term" value="F:DNA-binding transcription factor activity"/>
    <property type="evidence" value="ECO:0007669"/>
    <property type="project" value="InterPro"/>
</dbReference>
<evidence type="ECO:0000256" key="4">
    <source>
        <dbReference type="ARBA" id="ARBA00023125"/>
    </source>
</evidence>
<feature type="domain" description="Myb-like" evidence="8">
    <location>
        <begin position="24"/>
        <end position="57"/>
    </location>
</feature>
<dbReference type="AlphaFoldDB" id="A0AAN9IGA5"/>
<evidence type="ECO:0000256" key="3">
    <source>
        <dbReference type="ARBA" id="ARBA00023015"/>
    </source>
</evidence>
<evidence type="ECO:0000259" key="9">
    <source>
        <dbReference type="PROSITE" id="PS51294"/>
    </source>
</evidence>
<protein>
    <submittedName>
        <fullName evidence="10">Uncharacterized protein</fullName>
    </submittedName>
</protein>
<organism evidence="10 11">
    <name type="scientific">Clitoria ternatea</name>
    <name type="common">Butterfly pea</name>
    <dbReference type="NCBI Taxonomy" id="43366"/>
    <lineage>
        <taxon>Eukaryota</taxon>
        <taxon>Viridiplantae</taxon>
        <taxon>Streptophyta</taxon>
        <taxon>Embryophyta</taxon>
        <taxon>Tracheophyta</taxon>
        <taxon>Spermatophyta</taxon>
        <taxon>Magnoliopsida</taxon>
        <taxon>eudicotyledons</taxon>
        <taxon>Gunneridae</taxon>
        <taxon>Pentapetalae</taxon>
        <taxon>rosids</taxon>
        <taxon>fabids</taxon>
        <taxon>Fabales</taxon>
        <taxon>Fabaceae</taxon>
        <taxon>Papilionoideae</taxon>
        <taxon>50 kb inversion clade</taxon>
        <taxon>NPAAA clade</taxon>
        <taxon>indigoferoid/millettioid clade</taxon>
        <taxon>Phaseoleae</taxon>
        <taxon>Clitoria</taxon>
    </lineage>
</organism>
<keyword evidence="6" id="KW-0539">Nucleus</keyword>
<dbReference type="PANTHER" id="PTHR45675">
    <property type="entry name" value="MYB TRANSCRIPTION FACTOR-RELATED-RELATED"/>
    <property type="match status" value="1"/>
</dbReference>
<feature type="region of interest" description="Disordered" evidence="7">
    <location>
        <begin position="1"/>
        <end position="24"/>
    </location>
</feature>
<keyword evidence="4" id="KW-0238">DNA-binding</keyword>
<sequence>MDVKVKKGGSAAHTEVQVQQSENEMGIRKGPWTIDEDTILVNYIAAYGEGHWNSVARSAGIYASQFSDFTILL</sequence>
<evidence type="ECO:0000256" key="2">
    <source>
        <dbReference type="ARBA" id="ARBA00022737"/>
    </source>
</evidence>
<comment type="subcellular location">
    <subcellularLocation>
        <location evidence="1">Nucleus</location>
    </subcellularLocation>
</comment>
<proteinExistence type="predicted"/>
<comment type="caution">
    <text evidence="10">The sequence shown here is derived from an EMBL/GenBank/DDBJ whole genome shotgun (WGS) entry which is preliminary data.</text>
</comment>